<keyword evidence="2" id="KW-1185">Reference proteome</keyword>
<evidence type="ECO:0000313" key="2">
    <source>
        <dbReference type="Proteomes" id="UP000192674"/>
    </source>
</evidence>
<name>A0A1W2G072_KIBAR</name>
<sequence length="74" mass="8418">MTVLPWTTQQARNLIMDLQDGSTTTVKYLIRDRDSKYTTAFDTVRADSGITTIKTGTRRHDRLGGILHEYHHAA</sequence>
<dbReference type="AlphaFoldDB" id="A0A1W2G072"/>
<accession>A0A1W2G072</accession>
<organism evidence="1 2">
    <name type="scientific">Kibdelosporangium aridum</name>
    <dbReference type="NCBI Taxonomy" id="2030"/>
    <lineage>
        <taxon>Bacteria</taxon>
        <taxon>Bacillati</taxon>
        <taxon>Actinomycetota</taxon>
        <taxon>Actinomycetes</taxon>
        <taxon>Pseudonocardiales</taxon>
        <taxon>Pseudonocardiaceae</taxon>
        <taxon>Kibdelosporangium</taxon>
    </lineage>
</organism>
<gene>
    <name evidence="1" type="ORF">SAMN05661093_11139</name>
</gene>
<dbReference type="EMBL" id="FWXV01000027">
    <property type="protein sequence ID" value="SMD27531.1"/>
    <property type="molecule type" value="Genomic_DNA"/>
</dbReference>
<reference evidence="1 2" key="1">
    <citation type="submission" date="2017-04" db="EMBL/GenBank/DDBJ databases">
        <authorList>
            <person name="Afonso C.L."/>
            <person name="Miller P.J."/>
            <person name="Scott M.A."/>
            <person name="Spackman E."/>
            <person name="Goraichik I."/>
            <person name="Dimitrov K.M."/>
            <person name="Suarez D.L."/>
            <person name="Swayne D.E."/>
        </authorList>
    </citation>
    <scope>NUCLEOTIDE SEQUENCE [LARGE SCALE GENOMIC DNA]</scope>
    <source>
        <strain evidence="1 2">DSM 43828</strain>
    </source>
</reference>
<dbReference type="Proteomes" id="UP000192674">
    <property type="component" value="Unassembled WGS sequence"/>
</dbReference>
<protein>
    <submittedName>
        <fullName evidence="1">Uncharacterized protein</fullName>
    </submittedName>
</protein>
<evidence type="ECO:0000313" key="1">
    <source>
        <dbReference type="EMBL" id="SMD27531.1"/>
    </source>
</evidence>
<proteinExistence type="predicted"/>